<dbReference type="EMBL" id="AYSH01000020">
    <property type="protein sequence ID" value="EST89240.1"/>
    <property type="molecule type" value="Genomic_DNA"/>
</dbReference>
<proteinExistence type="predicted"/>
<dbReference type="InterPro" id="IPR047640">
    <property type="entry name" value="RpiR-like"/>
</dbReference>
<dbReference type="Pfam" id="PF01418">
    <property type="entry name" value="HTH_6"/>
    <property type="match status" value="1"/>
</dbReference>
<evidence type="ECO:0000313" key="5">
    <source>
        <dbReference type="EMBL" id="EST89240.1"/>
    </source>
</evidence>
<sequence length="240" mass="27667">MDLELLLKNKKLTDIELELIHYIVSEIEYLEGIGIREIASKHYTSPATVVRMSKKLGFTGYVELYHYIKNHSEHAENSRKSVIVDYQIDDIKISEHAQKAKEIYQLNNQKLILIYATGFSGIAGEYLSKKLLVNGISVIYLSEKDSVAIIENNVNNISMFIGISKSGETRRLLDKMTYIQQYDIPLVLFTGNEKSHAYEMSDITFLVEDDCKVDGQNREFNGFFGKLLLIIEYFVYHFIK</sequence>
<keyword evidence="2" id="KW-0238">DNA-binding</keyword>
<feature type="domain" description="HTH rpiR-type" evidence="4">
    <location>
        <begin position="1"/>
        <end position="75"/>
    </location>
</feature>
<dbReference type="SUPFAM" id="SSF46689">
    <property type="entry name" value="Homeodomain-like"/>
    <property type="match status" value="1"/>
</dbReference>
<dbReference type="STRING" id="1408226.T233_01688"/>
<dbReference type="GO" id="GO:1901135">
    <property type="term" value="P:carbohydrate derivative metabolic process"/>
    <property type="evidence" value="ECO:0007669"/>
    <property type="project" value="InterPro"/>
</dbReference>
<dbReference type="InterPro" id="IPR001347">
    <property type="entry name" value="SIS_dom"/>
</dbReference>
<evidence type="ECO:0000259" key="4">
    <source>
        <dbReference type="PROSITE" id="PS51071"/>
    </source>
</evidence>
<dbReference type="GO" id="GO:0003700">
    <property type="term" value="F:DNA-binding transcription factor activity"/>
    <property type="evidence" value="ECO:0007669"/>
    <property type="project" value="InterPro"/>
</dbReference>
<dbReference type="RefSeq" id="WP_023606992.1">
    <property type="nucleotide sequence ID" value="NZ_AYSH01000020.1"/>
</dbReference>
<dbReference type="Gene3D" id="1.10.10.10">
    <property type="entry name" value="Winged helix-like DNA-binding domain superfamily/Winged helix DNA-binding domain"/>
    <property type="match status" value="1"/>
</dbReference>
<name>V6Q3K9_9ENTE</name>
<dbReference type="InterPro" id="IPR000281">
    <property type="entry name" value="HTH_RpiR"/>
</dbReference>
<evidence type="ECO:0000256" key="3">
    <source>
        <dbReference type="ARBA" id="ARBA00023163"/>
    </source>
</evidence>
<dbReference type="PROSITE" id="PS51071">
    <property type="entry name" value="HTH_RPIR"/>
    <property type="match status" value="1"/>
</dbReference>
<keyword evidence="1" id="KW-0805">Transcription regulation</keyword>
<evidence type="ECO:0000313" key="6">
    <source>
        <dbReference type="Proteomes" id="UP000018126"/>
    </source>
</evidence>
<dbReference type="PANTHER" id="PTHR30514:SF21">
    <property type="entry name" value="RPIR-FAMILY TRANSCRIPTIONAL REGULATOR"/>
    <property type="match status" value="1"/>
</dbReference>
<keyword evidence="3" id="KW-0804">Transcription</keyword>
<dbReference type="Gene3D" id="3.40.50.10490">
    <property type="entry name" value="Glucose-6-phosphate isomerase like protein, domain 1"/>
    <property type="match status" value="1"/>
</dbReference>
<dbReference type="GO" id="GO:0097367">
    <property type="term" value="F:carbohydrate derivative binding"/>
    <property type="evidence" value="ECO:0007669"/>
    <property type="project" value="InterPro"/>
</dbReference>
<evidence type="ECO:0000256" key="2">
    <source>
        <dbReference type="ARBA" id="ARBA00023125"/>
    </source>
</evidence>
<keyword evidence="6" id="KW-1185">Reference proteome</keyword>
<dbReference type="SUPFAM" id="SSF53697">
    <property type="entry name" value="SIS domain"/>
    <property type="match status" value="1"/>
</dbReference>
<dbReference type="InterPro" id="IPR009057">
    <property type="entry name" value="Homeodomain-like_sf"/>
</dbReference>
<organism evidence="5 6">
    <name type="scientific">Vagococcus lutrae LBD1</name>
    <dbReference type="NCBI Taxonomy" id="1408226"/>
    <lineage>
        <taxon>Bacteria</taxon>
        <taxon>Bacillati</taxon>
        <taxon>Bacillota</taxon>
        <taxon>Bacilli</taxon>
        <taxon>Lactobacillales</taxon>
        <taxon>Enterococcaceae</taxon>
        <taxon>Vagococcus</taxon>
    </lineage>
</organism>
<gene>
    <name evidence="5" type="ORF">T233_01688</name>
</gene>
<dbReference type="eggNOG" id="COG1737">
    <property type="taxonomic scope" value="Bacteria"/>
</dbReference>
<dbReference type="Pfam" id="PF01380">
    <property type="entry name" value="SIS"/>
    <property type="match status" value="1"/>
</dbReference>
<accession>V6Q3K9</accession>
<dbReference type="PANTHER" id="PTHR30514">
    <property type="entry name" value="GLUCOKINASE"/>
    <property type="match status" value="1"/>
</dbReference>
<evidence type="ECO:0000256" key="1">
    <source>
        <dbReference type="ARBA" id="ARBA00023015"/>
    </source>
</evidence>
<dbReference type="InterPro" id="IPR046348">
    <property type="entry name" value="SIS_dom_sf"/>
</dbReference>
<protein>
    <recommendedName>
        <fullName evidence="4">HTH rpiR-type domain-containing protein</fullName>
    </recommendedName>
</protein>
<reference evidence="5 6" key="1">
    <citation type="journal article" date="2013" name="Genome Announc.">
        <title>High-Quality Draft Genome Sequence of Vagococcus lutrae Strain LBD1, Isolated from the Largemouth Bass Micropterus salmoides.</title>
        <authorList>
            <person name="Lebreton F."/>
            <person name="Valentino M.D."/>
            <person name="Duncan L.B."/>
            <person name="Zeng Q."/>
            <person name="Manson McGuire A."/>
            <person name="Earl A.M."/>
            <person name="Gilmore M.S."/>
        </authorList>
    </citation>
    <scope>NUCLEOTIDE SEQUENCE [LARGE SCALE GENOMIC DNA]</scope>
    <source>
        <strain evidence="5 6">LBD1</strain>
    </source>
</reference>
<dbReference type="GO" id="GO:0003677">
    <property type="term" value="F:DNA binding"/>
    <property type="evidence" value="ECO:0007669"/>
    <property type="project" value="UniProtKB-KW"/>
</dbReference>
<dbReference type="Proteomes" id="UP000018126">
    <property type="component" value="Unassembled WGS sequence"/>
</dbReference>
<dbReference type="AlphaFoldDB" id="V6Q3K9"/>
<comment type="caution">
    <text evidence="5">The sequence shown here is derived from an EMBL/GenBank/DDBJ whole genome shotgun (WGS) entry which is preliminary data.</text>
</comment>
<dbReference type="CDD" id="cd05013">
    <property type="entry name" value="SIS_RpiR"/>
    <property type="match status" value="1"/>
</dbReference>
<dbReference type="InterPro" id="IPR036388">
    <property type="entry name" value="WH-like_DNA-bd_sf"/>
</dbReference>
<dbReference type="InterPro" id="IPR035472">
    <property type="entry name" value="RpiR-like_SIS"/>
</dbReference>